<accession>A0A0F9JRC1</accession>
<reference evidence="2" key="1">
    <citation type="journal article" date="2015" name="Nature">
        <title>Complex archaea that bridge the gap between prokaryotes and eukaryotes.</title>
        <authorList>
            <person name="Spang A."/>
            <person name="Saw J.H."/>
            <person name="Jorgensen S.L."/>
            <person name="Zaremba-Niedzwiedzka K."/>
            <person name="Martijn J."/>
            <person name="Lind A.E."/>
            <person name="van Eijk R."/>
            <person name="Schleper C."/>
            <person name="Guy L."/>
            <person name="Ettema T.J."/>
        </authorList>
    </citation>
    <scope>NUCLEOTIDE SEQUENCE</scope>
</reference>
<name>A0A0F9JRC1_9ZZZZ</name>
<organism evidence="2">
    <name type="scientific">marine sediment metagenome</name>
    <dbReference type="NCBI Taxonomy" id="412755"/>
    <lineage>
        <taxon>unclassified sequences</taxon>
        <taxon>metagenomes</taxon>
        <taxon>ecological metagenomes</taxon>
    </lineage>
</organism>
<evidence type="ECO:0000256" key="1">
    <source>
        <dbReference type="SAM" id="Coils"/>
    </source>
</evidence>
<dbReference type="EMBL" id="LAZR01017176">
    <property type="protein sequence ID" value="KKM01518.1"/>
    <property type="molecule type" value="Genomic_DNA"/>
</dbReference>
<evidence type="ECO:0000313" key="2">
    <source>
        <dbReference type="EMBL" id="KKM01518.1"/>
    </source>
</evidence>
<dbReference type="AlphaFoldDB" id="A0A0F9JRC1"/>
<gene>
    <name evidence="2" type="ORF">LCGC14_1793640</name>
</gene>
<keyword evidence="1" id="KW-0175">Coiled coil</keyword>
<protein>
    <submittedName>
        <fullName evidence="2">Uncharacterized protein</fullName>
    </submittedName>
</protein>
<comment type="caution">
    <text evidence="2">The sequence shown here is derived from an EMBL/GenBank/DDBJ whole genome shotgun (WGS) entry which is preliminary data.</text>
</comment>
<proteinExistence type="predicted"/>
<feature type="coiled-coil region" evidence="1">
    <location>
        <begin position="12"/>
        <end position="39"/>
    </location>
</feature>
<sequence length="154" mass="16986">MSGEGVHNPADLTAVEASLVVIDNEIEALQEDVDAIQAIVEAEAILEETGGILTTDGTLQNVYINNAPGGVYEPRWFNINFTNQTVTETVVIRTYYRNVDGGAWVQDDSQAFVGVPVNLLISVELKPNRYGCRVTVEKTAGTNRTYVWEVFYEV</sequence>